<evidence type="ECO:0000256" key="10">
    <source>
        <dbReference type="PROSITE-ProRule" id="PRU01319"/>
    </source>
</evidence>
<dbReference type="PANTHER" id="PTHR10954">
    <property type="entry name" value="RIBONUCLEASE H2 SUBUNIT A"/>
    <property type="match status" value="1"/>
</dbReference>
<dbReference type="SUPFAM" id="SSF53098">
    <property type="entry name" value="Ribonuclease H-like"/>
    <property type="match status" value="1"/>
</dbReference>
<dbReference type="InterPro" id="IPR024567">
    <property type="entry name" value="RNase_HII/HIII_dom"/>
</dbReference>
<dbReference type="Gene3D" id="3.30.420.10">
    <property type="entry name" value="Ribonuclease H-like superfamily/Ribonuclease H"/>
    <property type="match status" value="1"/>
</dbReference>
<evidence type="ECO:0000259" key="12">
    <source>
        <dbReference type="PROSITE" id="PS51975"/>
    </source>
</evidence>
<evidence type="ECO:0000256" key="9">
    <source>
        <dbReference type="ARBA" id="ARBA00022801"/>
    </source>
</evidence>
<name>A0A847ETK9_9BACT</name>
<dbReference type="GO" id="GO:0003723">
    <property type="term" value="F:RNA binding"/>
    <property type="evidence" value="ECO:0007669"/>
    <property type="project" value="UniProtKB-UniRule"/>
</dbReference>
<dbReference type="InterPro" id="IPR036397">
    <property type="entry name" value="RNaseH_sf"/>
</dbReference>
<comment type="catalytic activity">
    <reaction evidence="1 10 11">
        <text>Endonucleolytic cleavage to 5'-phosphomonoester.</text>
        <dbReference type="EC" id="3.1.26.4"/>
    </reaction>
</comment>
<comment type="cofactor">
    <cofactor evidence="10">
        <name>Mn(2+)</name>
        <dbReference type="ChEBI" id="CHEBI:29035"/>
    </cofactor>
    <cofactor evidence="10">
        <name>Mg(2+)</name>
        <dbReference type="ChEBI" id="CHEBI:18420"/>
    </cofactor>
    <text evidence="10">Manganese or magnesium. Binds 1 divalent metal ion per monomer in the absence of substrate. May bind a second metal ion after substrate binding.</text>
</comment>
<evidence type="ECO:0000256" key="3">
    <source>
        <dbReference type="ARBA" id="ARBA00004496"/>
    </source>
</evidence>
<keyword evidence="7 10" id="KW-0479">Metal-binding</keyword>
<dbReference type="InterPro" id="IPR001352">
    <property type="entry name" value="RNase_HII/HIII"/>
</dbReference>
<dbReference type="GO" id="GO:0004523">
    <property type="term" value="F:RNA-DNA hybrid ribonuclease activity"/>
    <property type="evidence" value="ECO:0007669"/>
    <property type="project" value="UniProtKB-UniRule"/>
</dbReference>
<dbReference type="Proteomes" id="UP000554004">
    <property type="component" value="Unassembled WGS sequence"/>
</dbReference>
<keyword evidence="9 10" id="KW-0378">Hydrolase</keyword>
<reference evidence="13 14" key="1">
    <citation type="journal article" date="2020" name="Biotechnol. Biofuels">
        <title>New insights from the biogas microbiome by comprehensive genome-resolved metagenomics of nearly 1600 species originating from multiple anaerobic digesters.</title>
        <authorList>
            <person name="Campanaro S."/>
            <person name="Treu L."/>
            <person name="Rodriguez-R L.M."/>
            <person name="Kovalovszki A."/>
            <person name="Ziels R.M."/>
            <person name="Maus I."/>
            <person name="Zhu X."/>
            <person name="Kougias P.G."/>
            <person name="Basile A."/>
            <person name="Luo G."/>
            <person name="Schluter A."/>
            <person name="Konstantinidis K.T."/>
            <person name="Angelidaki I."/>
        </authorList>
    </citation>
    <scope>NUCLEOTIDE SEQUENCE [LARGE SCALE GENOMIC DNA]</scope>
    <source>
        <strain evidence="13">AS06rmzACSIP_421</strain>
    </source>
</reference>
<dbReference type="GO" id="GO:0005737">
    <property type="term" value="C:cytoplasm"/>
    <property type="evidence" value="ECO:0007669"/>
    <property type="project" value="UniProtKB-SubCell"/>
</dbReference>
<feature type="non-terminal residue" evidence="13">
    <location>
        <position position="244"/>
    </location>
</feature>
<keyword evidence="6 10" id="KW-0540">Nuclease</keyword>
<keyword evidence="5" id="KW-0963">Cytoplasm</keyword>
<comment type="caution">
    <text evidence="13">The sequence shown here is derived from an EMBL/GenBank/DDBJ whole genome shotgun (WGS) entry which is preliminary data.</text>
</comment>
<comment type="subcellular location">
    <subcellularLocation>
        <location evidence="3">Cytoplasm</location>
    </subcellularLocation>
</comment>
<feature type="binding site" evidence="10">
    <location>
        <position position="92"/>
    </location>
    <ligand>
        <name>a divalent metal cation</name>
        <dbReference type="ChEBI" id="CHEBI:60240"/>
    </ligand>
</feature>
<feature type="binding site" evidence="10">
    <location>
        <position position="91"/>
    </location>
    <ligand>
        <name>a divalent metal cation</name>
        <dbReference type="ChEBI" id="CHEBI:60240"/>
    </ligand>
</feature>
<dbReference type="GO" id="GO:0032299">
    <property type="term" value="C:ribonuclease H2 complex"/>
    <property type="evidence" value="ECO:0007669"/>
    <property type="project" value="TreeGrafter"/>
</dbReference>
<evidence type="ECO:0000313" key="14">
    <source>
        <dbReference type="Proteomes" id="UP000554004"/>
    </source>
</evidence>
<dbReference type="PROSITE" id="PS51975">
    <property type="entry name" value="RNASE_H_2"/>
    <property type="match status" value="1"/>
</dbReference>
<protein>
    <recommendedName>
        <fullName evidence="11">Ribonuclease</fullName>
        <ecNumber evidence="11">3.1.26.4</ecNumber>
    </recommendedName>
</protein>
<feature type="binding site" evidence="10">
    <location>
        <position position="198"/>
    </location>
    <ligand>
        <name>a divalent metal cation</name>
        <dbReference type="ChEBI" id="CHEBI:60240"/>
    </ligand>
</feature>
<evidence type="ECO:0000313" key="13">
    <source>
        <dbReference type="EMBL" id="NLE31147.1"/>
    </source>
</evidence>
<proteinExistence type="inferred from homology"/>
<comment type="similarity">
    <text evidence="4">Belongs to the RNase HII family. RnhC subfamily.</text>
</comment>
<dbReference type="Pfam" id="PF01351">
    <property type="entry name" value="RNase_HII"/>
    <property type="match status" value="1"/>
</dbReference>
<dbReference type="EC" id="3.1.26.4" evidence="11"/>
<comment type="function">
    <text evidence="2 11">Endonuclease that specifically degrades the RNA of RNA-DNA hybrids.</text>
</comment>
<gene>
    <name evidence="13" type="ORF">GX618_02645</name>
</gene>
<dbReference type="GO" id="GO:0046872">
    <property type="term" value="F:metal ion binding"/>
    <property type="evidence" value="ECO:0007669"/>
    <property type="project" value="UniProtKB-KW"/>
</dbReference>
<sequence>MSNQNTISLDIKKEEFQTIKDLLLAQNWVEQNDSNQYVVYRLRSPLGSIATMYFSGKLVLQGREDFTRVISMLKKEKEDTSEEFLAHFGVDEVGKGDYFGPLVVVGCFVNEEFFKKVKLLGFADSKKFSDEKIENLYSMVKDYPYYYSSIVYPNEYNRLTKIYRNASLLLAKQHAKVIEEGLRDLESKKEVCNYVVIDQFSASKSRVTNELGQLGKKSKFIQFHKGESDIAVASASIIARGIFV</sequence>
<evidence type="ECO:0000256" key="2">
    <source>
        <dbReference type="ARBA" id="ARBA00004065"/>
    </source>
</evidence>
<evidence type="ECO:0000256" key="11">
    <source>
        <dbReference type="RuleBase" id="RU003515"/>
    </source>
</evidence>
<feature type="domain" description="RNase H type-2" evidence="12">
    <location>
        <begin position="85"/>
        <end position="244"/>
    </location>
</feature>
<dbReference type="GO" id="GO:0006298">
    <property type="term" value="P:mismatch repair"/>
    <property type="evidence" value="ECO:0007669"/>
    <property type="project" value="TreeGrafter"/>
</dbReference>
<evidence type="ECO:0000256" key="6">
    <source>
        <dbReference type="ARBA" id="ARBA00022722"/>
    </source>
</evidence>
<organism evidence="13 14">
    <name type="scientific">Candidatus Dojkabacteria bacterium</name>
    <dbReference type="NCBI Taxonomy" id="2099670"/>
    <lineage>
        <taxon>Bacteria</taxon>
        <taxon>Candidatus Dojkabacteria</taxon>
    </lineage>
</organism>
<dbReference type="InterPro" id="IPR012337">
    <property type="entry name" value="RNaseH-like_sf"/>
</dbReference>
<evidence type="ECO:0000256" key="4">
    <source>
        <dbReference type="ARBA" id="ARBA00008378"/>
    </source>
</evidence>
<evidence type="ECO:0000256" key="8">
    <source>
        <dbReference type="ARBA" id="ARBA00022759"/>
    </source>
</evidence>
<dbReference type="GO" id="GO:0043137">
    <property type="term" value="P:DNA replication, removal of RNA primer"/>
    <property type="evidence" value="ECO:0007669"/>
    <property type="project" value="TreeGrafter"/>
</dbReference>
<accession>A0A847ETK9</accession>
<evidence type="ECO:0000256" key="1">
    <source>
        <dbReference type="ARBA" id="ARBA00000077"/>
    </source>
</evidence>
<evidence type="ECO:0000256" key="7">
    <source>
        <dbReference type="ARBA" id="ARBA00022723"/>
    </source>
</evidence>
<keyword evidence="8 10" id="KW-0255">Endonuclease</keyword>
<dbReference type="PANTHER" id="PTHR10954:SF23">
    <property type="entry name" value="RIBONUCLEASE"/>
    <property type="match status" value="1"/>
</dbReference>
<dbReference type="EMBL" id="JAAZAL010000098">
    <property type="protein sequence ID" value="NLE31147.1"/>
    <property type="molecule type" value="Genomic_DNA"/>
</dbReference>
<evidence type="ECO:0000256" key="5">
    <source>
        <dbReference type="ARBA" id="ARBA00022490"/>
    </source>
</evidence>
<dbReference type="AlphaFoldDB" id="A0A847ETK9"/>